<organism evidence="1 2">
    <name type="scientific">Noviherbaspirillum album</name>
    <dbReference type="NCBI Taxonomy" id="3080276"/>
    <lineage>
        <taxon>Bacteria</taxon>
        <taxon>Pseudomonadati</taxon>
        <taxon>Pseudomonadota</taxon>
        <taxon>Betaproteobacteria</taxon>
        <taxon>Burkholderiales</taxon>
        <taxon>Oxalobacteraceae</taxon>
        <taxon>Noviherbaspirillum</taxon>
    </lineage>
</organism>
<evidence type="ECO:0000313" key="2">
    <source>
        <dbReference type="Proteomes" id="UP001352263"/>
    </source>
</evidence>
<sequence length="73" mass="8167">MSGYLTGTTQVIVWPSLIEKQKREVLDATLLTVYGVWQRDGASMHLIAKRLVDHTALLGALNTLSNKIYGYFV</sequence>
<dbReference type="RefSeq" id="WP_326504852.1">
    <property type="nucleotide sequence ID" value="NZ_JAWIIV010000002.1"/>
</dbReference>
<gene>
    <name evidence="1" type="ORF">RY831_02965</name>
</gene>
<evidence type="ECO:0000313" key="1">
    <source>
        <dbReference type="EMBL" id="MEC4718097.1"/>
    </source>
</evidence>
<keyword evidence="2" id="KW-1185">Reference proteome</keyword>
<protein>
    <recommendedName>
        <fullName evidence="3">DNA-directed DNA polymerase</fullName>
    </recommendedName>
</protein>
<proteinExistence type="predicted"/>
<reference evidence="1 2" key="1">
    <citation type="submission" date="2023-10" db="EMBL/GenBank/DDBJ databases">
        <title>Noviherbaspirillum sp. CPCC 100848 genome assembly.</title>
        <authorList>
            <person name="Li X.Y."/>
            <person name="Fang X.M."/>
        </authorList>
    </citation>
    <scope>NUCLEOTIDE SEQUENCE [LARGE SCALE GENOMIC DNA]</scope>
    <source>
        <strain evidence="1 2">CPCC 100848</strain>
    </source>
</reference>
<dbReference type="EMBL" id="JAWIIV010000002">
    <property type="protein sequence ID" value="MEC4718097.1"/>
    <property type="molecule type" value="Genomic_DNA"/>
</dbReference>
<evidence type="ECO:0008006" key="3">
    <source>
        <dbReference type="Google" id="ProtNLM"/>
    </source>
</evidence>
<name>A0ABU6J3A8_9BURK</name>
<comment type="caution">
    <text evidence="1">The sequence shown here is derived from an EMBL/GenBank/DDBJ whole genome shotgun (WGS) entry which is preliminary data.</text>
</comment>
<accession>A0ABU6J3A8</accession>
<dbReference type="CDD" id="cd04485">
    <property type="entry name" value="DnaE_OBF"/>
    <property type="match status" value="1"/>
</dbReference>
<dbReference type="Proteomes" id="UP001352263">
    <property type="component" value="Unassembled WGS sequence"/>
</dbReference>